<sequence>MPQEQFLSNYCNEERLIAMLGVKLKSEGFSVQQATEDADHLIVITAIAAAEEQKCAVLVEEDISFLIILSPLDSSSEKKIFLNPGKGNSQNNHFFAGNFKHSQ</sequence>
<evidence type="ECO:0008006" key="3">
    <source>
        <dbReference type="Google" id="ProtNLM"/>
    </source>
</evidence>
<comment type="caution">
    <text evidence="1">The sequence shown here is derived from an EMBL/GenBank/DDBJ whole genome shotgun (WGS) entry which is preliminary data.</text>
</comment>
<proteinExistence type="predicted"/>
<dbReference type="Proteomes" id="UP000499080">
    <property type="component" value="Unassembled WGS sequence"/>
</dbReference>
<evidence type="ECO:0000313" key="1">
    <source>
        <dbReference type="EMBL" id="GBN16548.1"/>
    </source>
</evidence>
<dbReference type="EMBL" id="BGPR01006163">
    <property type="protein sequence ID" value="GBN16548.1"/>
    <property type="molecule type" value="Genomic_DNA"/>
</dbReference>
<organism evidence="1 2">
    <name type="scientific">Araneus ventricosus</name>
    <name type="common">Orbweaver spider</name>
    <name type="synonym">Epeira ventricosa</name>
    <dbReference type="NCBI Taxonomy" id="182803"/>
    <lineage>
        <taxon>Eukaryota</taxon>
        <taxon>Metazoa</taxon>
        <taxon>Ecdysozoa</taxon>
        <taxon>Arthropoda</taxon>
        <taxon>Chelicerata</taxon>
        <taxon>Arachnida</taxon>
        <taxon>Araneae</taxon>
        <taxon>Araneomorphae</taxon>
        <taxon>Entelegynae</taxon>
        <taxon>Araneoidea</taxon>
        <taxon>Araneidae</taxon>
        <taxon>Araneus</taxon>
    </lineage>
</organism>
<evidence type="ECO:0000313" key="2">
    <source>
        <dbReference type="Proteomes" id="UP000499080"/>
    </source>
</evidence>
<dbReference type="AlphaFoldDB" id="A0A4Y2LP93"/>
<name>A0A4Y2LP93_ARAVE</name>
<accession>A0A4Y2LP93</accession>
<dbReference type="OrthoDB" id="10059378at2759"/>
<reference evidence="1 2" key="1">
    <citation type="journal article" date="2019" name="Sci. Rep.">
        <title>Orb-weaving spider Araneus ventricosus genome elucidates the spidroin gene catalogue.</title>
        <authorList>
            <person name="Kono N."/>
            <person name="Nakamura H."/>
            <person name="Ohtoshi R."/>
            <person name="Moran D.A.P."/>
            <person name="Shinohara A."/>
            <person name="Yoshida Y."/>
            <person name="Fujiwara M."/>
            <person name="Mori M."/>
            <person name="Tomita M."/>
            <person name="Arakawa K."/>
        </authorList>
    </citation>
    <scope>NUCLEOTIDE SEQUENCE [LARGE SCALE GENOMIC DNA]</scope>
</reference>
<keyword evidence="2" id="KW-1185">Reference proteome</keyword>
<gene>
    <name evidence="1" type="ORF">AVEN_227750_1</name>
</gene>
<protein>
    <recommendedName>
        <fullName evidence="3">DUF5615 domain-containing protein</fullName>
    </recommendedName>
</protein>